<evidence type="ECO:0000313" key="1">
    <source>
        <dbReference type="EMBL" id="VDN17173.1"/>
    </source>
</evidence>
<protein>
    <submittedName>
        <fullName evidence="3">CCR4-NOT transcription complex subunit 11</fullName>
    </submittedName>
</protein>
<dbReference type="WBParaSite" id="GPUH_0001025001-mRNA-1">
    <property type="protein sequence ID" value="GPUH_0001025001-mRNA-1"/>
    <property type="gene ID" value="GPUH_0001025001"/>
</dbReference>
<evidence type="ECO:0000313" key="2">
    <source>
        <dbReference type="Proteomes" id="UP000271098"/>
    </source>
</evidence>
<sequence>MIANMYVNDNLLSAEVLFRALERPEEAVMVLYCVACKKPPSERISHLKRCVNACYTDGSLENLSAVLNEYIDLLQRQMVIEVPFQIFLFYLKICSSKTVYQAARFEVVSGRTGHIVTT</sequence>
<keyword evidence="2" id="KW-1185">Reference proteome</keyword>
<gene>
    <name evidence="1" type="ORF">GPUH_LOCUS10237</name>
</gene>
<reference evidence="1 2" key="2">
    <citation type="submission" date="2018-11" db="EMBL/GenBank/DDBJ databases">
        <authorList>
            <consortium name="Pathogen Informatics"/>
        </authorList>
    </citation>
    <scope>NUCLEOTIDE SEQUENCE [LARGE SCALE GENOMIC DNA]</scope>
</reference>
<proteinExistence type="predicted"/>
<dbReference type="AlphaFoldDB" id="A0A183DNE6"/>
<organism evidence="3">
    <name type="scientific">Gongylonema pulchrum</name>
    <dbReference type="NCBI Taxonomy" id="637853"/>
    <lineage>
        <taxon>Eukaryota</taxon>
        <taxon>Metazoa</taxon>
        <taxon>Ecdysozoa</taxon>
        <taxon>Nematoda</taxon>
        <taxon>Chromadorea</taxon>
        <taxon>Rhabditida</taxon>
        <taxon>Spirurina</taxon>
        <taxon>Spiruromorpha</taxon>
        <taxon>Spiruroidea</taxon>
        <taxon>Gongylonematidae</taxon>
        <taxon>Gongylonema</taxon>
    </lineage>
</organism>
<dbReference type="Proteomes" id="UP000271098">
    <property type="component" value="Unassembled WGS sequence"/>
</dbReference>
<reference evidence="3" key="1">
    <citation type="submission" date="2016-06" db="UniProtKB">
        <authorList>
            <consortium name="WormBaseParasite"/>
        </authorList>
    </citation>
    <scope>IDENTIFICATION</scope>
</reference>
<dbReference type="EMBL" id="UYRT01077895">
    <property type="protein sequence ID" value="VDN17173.1"/>
    <property type="molecule type" value="Genomic_DNA"/>
</dbReference>
<name>A0A183DNE6_9BILA</name>
<accession>A0A183DNE6</accession>
<evidence type="ECO:0000313" key="3">
    <source>
        <dbReference type="WBParaSite" id="GPUH_0001025001-mRNA-1"/>
    </source>
</evidence>